<sequence length="61" mass="7406">MKNRKPSIKYNFPTDYDVMSIVRRQKRKPINKCCKGKNPFFKYDSSYFFKSYHGAIKKKTF</sequence>
<dbReference type="Proteomes" id="UP000006868">
    <property type="component" value="Chromosome"/>
</dbReference>
<gene>
    <name evidence="1" type="ORF">PPSC2_12220</name>
</gene>
<reference evidence="1 2" key="1">
    <citation type="journal article" date="2011" name="J. Bacteriol.">
        <title>Complete genome sequence of Paenibacillus polymyxa SC2, a strain of plant growth-promoting Rhizobacterium with broad-spectrum antimicrobial activity.</title>
        <authorList>
            <person name="Ma M."/>
            <person name="Wang C."/>
            <person name="Ding Y."/>
            <person name="Li L."/>
            <person name="Shen D."/>
            <person name="Jiang X."/>
            <person name="Guan D."/>
            <person name="Cao F."/>
            <person name="Chen H."/>
            <person name="Feng R."/>
            <person name="Wang X."/>
            <person name="Ge Y."/>
            <person name="Yao L."/>
            <person name="Bing X."/>
            <person name="Yang X."/>
            <person name="Li J."/>
            <person name="Du B."/>
        </authorList>
    </citation>
    <scope>NUCLEOTIDE SEQUENCE [LARGE SCALE GENOMIC DNA]</scope>
    <source>
        <strain evidence="1 2">SC2</strain>
    </source>
</reference>
<evidence type="ECO:0000313" key="2">
    <source>
        <dbReference type="Proteomes" id="UP000006868"/>
    </source>
</evidence>
<protein>
    <submittedName>
        <fullName evidence="1">Uncharacterized protein</fullName>
    </submittedName>
</protein>
<name>A0A0D5ZBT7_PAEPS</name>
<evidence type="ECO:0000313" key="1">
    <source>
        <dbReference type="EMBL" id="AKA44240.1"/>
    </source>
</evidence>
<dbReference type="HOGENOM" id="CLU_2918385_0_0_9"/>
<dbReference type="EMBL" id="CP002213">
    <property type="protein sequence ID" value="AKA44240.1"/>
    <property type="molecule type" value="Genomic_DNA"/>
</dbReference>
<dbReference type="KEGG" id="ppm:PPSC2_12220"/>
<organism evidence="1 2">
    <name type="scientific">Paenibacillus polymyxa (strain SC2)</name>
    <name type="common">Bacillus polymyxa</name>
    <dbReference type="NCBI Taxonomy" id="886882"/>
    <lineage>
        <taxon>Bacteria</taxon>
        <taxon>Bacillati</taxon>
        <taxon>Bacillota</taxon>
        <taxon>Bacilli</taxon>
        <taxon>Bacillales</taxon>
        <taxon>Paenibacillaceae</taxon>
        <taxon>Paenibacillus</taxon>
    </lineage>
</organism>
<accession>A0A0D5ZBT7</accession>
<proteinExistence type="predicted"/>
<dbReference type="AlphaFoldDB" id="A0A0D5ZBT7"/>